<feature type="transmembrane region" description="Helical" evidence="1">
    <location>
        <begin position="27"/>
        <end position="46"/>
    </location>
</feature>
<dbReference type="EMBL" id="CH991558">
    <property type="protein sequence ID" value="EDQ87681.1"/>
    <property type="molecule type" value="Genomic_DNA"/>
</dbReference>
<proteinExistence type="predicted"/>
<keyword evidence="1" id="KW-1133">Transmembrane helix</keyword>
<dbReference type="KEGG" id="mbr:MONBRDRAFT_37864"/>
<name>A9V4B5_MONBE</name>
<evidence type="ECO:0008006" key="4">
    <source>
        <dbReference type="Google" id="ProtNLM"/>
    </source>
</evidence>
<keyword evidence="1" id="KW-0472">Membrane</keyword>
<reference evidence="2 3" key="1">
    <citation type="journal article" date="2008" name="Nature">
        <title>The genome of the choanoflagellate Monosiga brevicollis and the origin of metazoans.</title>
        <authorList>
            <consortium name="JGI Sequencing"/>
            <person name="King N."/>
            <person name="Westbrook M.J."/>
            <person name="Young S.L."/>
            <person name="Kuo A."/>
            <person name="Abedin M."/>
            <person name="Chapman J."/>
            <person name="Fairclough S."/>
            <person name="Hellsten U."/>
            <person name="Isogai Y."/>
            <person name="Letunic I."/>
            <person name="Marr M."/>
            <person name="Pincus D."/>
            <person name="Putnam N."/>
            <person name="Rokas A."/>
            <person name="Wright K.J."/>
            <person name="Zuzow R."/>
            <person name="Dirks W."/>
            <person name="Good M."/>
            <person name="Goodstein D."/>
            <person name="Lemons D."/>
            <person name="Li W."/>
            <person name="Lyons J.B."/>
            <person name="Morris A."/>
            <person name="Nichols S."/>
            <person name="Richter D.J."/>
            <person name="Salamov A."/>
            <person name="Bork P."/>
            <person name="Lim W.A."/>
            <person name="Manning G."/>
            <person name="Miller W.T."/>
            <person name="McGinnis W."/>
            <person name="Shapiro H."/>
            <person name="Tjian R."/>
            <person name="Grigoriev I.V."/>
            <person name="Rokhsar D."/>
        </authorList>
    </citation>
    <scope>NUCLEOTIDE SEQUENCE [LARGE SCALE GENOMIC DNA]</scope>
    <source>
        <strain evidence="3">MX1 / ATCC 50154</strain>
    </source>
</reference>
<evidence type="ECO:0000256" key="1">
    <source>
        <dbReference type="SAM" id="Phobius"/>
    </source>
</evidence>
<organism evidence="2 3">
    <name type="scientific">Monosiga brevicollis</name>
    <name type="common">Choanoflagellate</name>
    <dbReference type="NCBI Taxonomy" id="81824"/>
    <lineage>
        <taxon>Eukaryota</taxon>
        <taxon>Choanoflagellata</taxon>
        <taxon>Craspedida</taxon>
        <taxon>Salpingoecidae</taxon>
        <taxon>Monosiga</taxon>
    </lineage>
</organism>
<protein>
    <recommendedName>
        <fullName evidence="4">PXA domain-containing protein</fullName>
    </recommendedName>
</protein>
<dbReference type="GeneID" id="5892867"/>
<evidence type="ECO:0000313" key="2">
    <source>
        <dbReference type="EMBL" id="EDQ87681.1"/>
    </source>
</evidence>
<keyword evidence="3" id="KW-1185">Reference proteome</keyword>
<dbReference type="AlphaFoldDB" id="A9V4B5"/>
<accession>A9V4B5</accession>
<keyword evidence="1" id="KW-0812">Transmembrane</keyword>
<dbReference type="RefSeq" id="XP_001747601.1">
    <property type="nucleotide sequence ID" value="XM_001747549.1"/>
</dbReference>
<dbReference type="Proteomes" id="UP000001357">
    <property type="component" value="Unassembled WGS sequence"/>
</dbReference>
<sequence>MTAGGALSLAVLVGALAWYGLEQDVLVYAGLSLVSGALLTIGLRHLGGTSLAETLVVALVARITHTWRSTDTARRPILVHDLERSATWRAIERLVIRFFERDRASLIERVVNILGQHIERFIKAKEATHDSSIMVCLLIVQVFKPVLHDLRYEAELEDKDVLTHVLAIVASTCIVLPTIDAFIDPAWTIAYCVTLLDAAGGGPATPSPPGSAAHATAKMRNVDQPVRLDDEDLESDAQSDASSTSDLDFEEASLRSGESFASALSGMPQTNSNQAHHFCVAVESYERLEAVINCGLGDSPLLCDFLNADSHTYSDAQRLRKRSIMRSAASMGFQQASCFQIALQSSLWPDPPWKLKRQPYFSHTFNNSLPIPEPPLESLKAQRKTAVNLVLSMCPAWILVMLGHGGRDSVMLVLESISTDSVITQHLFSRLMDELLVWLL</sequence>
<evidence type="ECO:0000313" key="3">
    <source>
        <dbReference type="Proteomes" id="UP000001357"/>
    </source>
</evidence>
<gene>
    <name evidence="2" type="ORF">MONBRDRAFT_37864</name>
</gene>
<dbReference type="InParanoid" id="A9V4B5"/>